<evidence type="ECO:0000256" key="11">
    <source>
        <dbReference type="ARBA" id="ARBA00023004"/>
    </source>
</evidence>
<evidence type="ECO:0000256" key="8">
    <source>
        <dbReference type="ARBA" id="ARBA00022824"/>
    </source>
</evidence>
<evidence type="ECO:0000256" key="6">
    <source>
        <dbReference type="ARBA" id="ARBA00022617"/>
    </source>
</evidence>
<dbReference type="SUPFAM" id="SSF48264">
    <property type="entry name" value="Cytochrome P450"/>
    <property type="match status" value="1"/>
</dbReference>
<dbReference type="InterPro" id="IPR036396">
    <property type="entry name" value="Cyt_P450_sf"/>
</dbReference>
<dbReference type="EMBL" id="CAJPVJ010000015">
    <property type="protein sequence ID" value="CAG2158120.1"/>
    <property type="molecule type" value="Genomic_DNA"/>
</dbReference>
<proteinExistence type="inferred from homology"/>
<evidence type="ECO:0008006" key="18">
    <source>
        <dbReference type="Google" id="ProtNLM"/>
    </source>
</evidence>
<sequence length="207" mass="24120">MPMDIQQRLYDEITASTPDSSDISYEALTQMPYLDAVVSESLRLYPPAVRLVRQATSAYSLGETGISIEPGQHVEIPIYNVQHSGEYYDNPEKFDPDRFMPENKHKLVPYTFMPFGLGPRTCIGMRFGLLVMKCALAHFIMRYRVYCIPDTDIPLQYKRLMTIRMPKRCMVGIERRIFLYKNYHKWTKLGIKGPKPIPYWRGKSVRV</sequence>
<accession>A0A7R9Q8S3</accession>
<evidence type="ECO:0000313" key="16">
    <source>
        <dbReference type="EMBL" id="CAD7636652.1"/>
    </source>
</evidence>
<comment type="cofactor">
    <cofactor evidence="1 14">
        <name>heme</name>
        <dbReference type="ChEBI" id="CHEBI:30413"/>
    </cofactor>
</comment>
<keyword evidence="11 14" id="KW-0408">Iron</keyword>
<evidence type="ECO:0000256" key="9">
    <source>
        <dbReference type="ARBA" id="ARBA00022848"/>
    </source>
</evidence>
<dbReference type="Gene3D" id="1.10.630.10">
    <property type="entry name" value="Cytochrome P450"/>
    <property type="match status" value="1"/>
</dbReference>
<dbReference type="AlphaFoldDB" id="A0A7R9Q8S3"/>
<dbReference type="GO" id="GO:0016705">
    <property type="term" value="F:oxidoreductase activity, acting on paired donors, with incorporation or reduction of molecular oxygen"/>
    <property type="evidence" value="ECO:0007669"/>
    <property type="project" value="InterPro"/>
</dbReference>
<dbReference type="PANTHER" id="PTHR24292">
    <property type="entry name" value="CYTOCHROME P450"/>
    <property type="match status" value="1"/>
</dbReference>
<comment type="function">
    <text evidence="2">May be involved in the metabolism of insect hormones and in the breakdown of synthetic insecticides.</text>
</comment>
<dbReference type="PRINTS" id="PR00385">
    <property type="entry name" value="P450"/>
</dbReference>
<evidence type="ECO:0000256" key="3">
    <source>
        <dbReference type="ARBA" id="ARBA00004174"/>
    </source>
</evidence>
<reference evidence="16" key="1">
    <citation type="submission" date="2020-11" db="EMBL/GenBank/DDBJ databases">
        <authorList>
            <person name="Tran Van P."/>
        </authorList>
    </citation>
    <scope>NUCLEOTIDE SEQUENCE</scope>
</reference>
<evidence type="ECO:0000256" key="15">
    <source>
        <dbReference type="RuleBase" id="RU000461"/>
    </source>
</evidence>
<dbReference type="Pfam" id="PF00067">
    <property type="entry name" value="p450"/>
    <property type="match status" value="1"/>
</dbReference>
<gene>
    <name evidence="16" type="ORF">ONB1V03_LOCUS330</name>
</gene>
<dbReference type="GO" id="GO:0005506">
    <property type="term" value="F:iron ion binding"/>
    <property type="evidence" value="ECO:0007669"/>
    <property type="project" value="InterPro"/>
</dbReference>
<evidence type="ECO:0000256" key="12">
    <source>
        <dbReference type="ARBA" id="ARBA00023033"/>
    </source>
</evidence>
<keyword evidence="8" id="KW-0256">Endoplasmic reticulum</keyword>
<dbReference type="InterPro" id="IPR050476">
    <property type="entry name" value="Insect_CytP450_Detox"/>
</dbReference>
<evidence type="ECO:0000256" key="1">
    <source>
        <dbReference type="ARBA" id="ARBA00001971"/>
    </source>
</evidence>
<evidence type="ECO:0000256" key="4">
    <source>
        <dbReference type="ARBA" id="ARBA00004406"/>
    </source>
</evidence>
<evidence type="ECO:0000256" key="2">
    <source>
        <dbReference type="ARBA" id="ARBA00003690"/>
    </source>
</evidence>
<keyword evidence="9" id="KW-0492">Microsome</keyword>
<comment type="similarity">
    <text evidence="5 15">Belongs to the cytochrome P450 family.</text>
</comment>
<keyword evidence="7 14" id="KW-0479">Metal-binding</keyword>
<comment type="subcellular location">
    <subcellularLocation>
        <location evidence="4">Endoplasmic reticulum membrane</location>
        <topology evidence="4">Peripheral membrane protein</topology>
    </subcellularLocation>
    <subcellularLocation>
        <location evidence="3">Microsome membrane</location>
        <topology evidence="3">Peripheral membrane protein</topology>
    </subcellularLocation>
</comment>
<dbReference type="Proteomes" id="UP000728032">
    <property type="component" value="Unassembled WGS sequence"/>
</dbReference>
<dbReference type="OrthoDB" id="7779621at2759"/>
<dbReference type="PROSITE" id="PS00086">
    <property type="entry name" value="CYTOCHROME_P450"/>
    <property type="match status" value="1"/>
</dbReference>
<keyword evidence="12 15" id="KW-0503">Monooxygenase</keyword>
<keyword evidence="10 15" id="KW-0560">Oxidoreductase</keyword>
<dbReference type="InterPro" id="IPR001128">
    <property type="entry name" value="Cyt_P450"/>
</dbReference>
<dbReference type="GO" id="GO:0004497">
    <property type="term" value="F:monooxygenase activity"/>
    <property type="evidence" value="ECO:0007669"/>
    <property type="project" value="UniProtKB-KW"/>
</dbReference>
<dbReference type="GO" id="GO:0005789">
    <property type="term" value="C:endoplasmic reticulum membrane"/>
    <property type="evidence" value="ECO:0007669"/>
    <property type="project" value="UniProtKB-SubCell"/>
</dbReference>
<evidence type="ECO:0000256" key="13">
    <source>
        <dbReference type="ARBA" id="ARBA00023136"/>
    </source>
</evidence>
<dbReference type="GO" id="GO:0020037">
    <property type="term" value="F:heme binding"/>
    <property type="evidence" value="ECO:0007669"/>
    <property type="project" value="InterPro"/>
</dbReference>
<keyword evidence="13" id="KW-0472">Membrane</keyword>
<evidence type="ECO:0000256" key="10">
    <source>
        <dbReference type="ARBA" id="ARBA00023002"/>
    </source>
</evidence>
<keyword evidence="17" id="KW-1185">Reference proteome</keyword>
<dbReference type="InterPro" id="IPR002403">
    <property type="entry name" value="Cyt_P450_E_grp-IV"/>
</dbReference>
<dbReference type="PRINTS" id="PR00465">
    <property type="entry name" value="EP450IV"/>
</dbReference>
<protein>
    <recommendedName>
        <fullName evidence="18">Cytochrome P450</fullName>
    </recommendedName>
</protein>
<dbReference type="EMBL" id="OC914840">
    <property type="protein sequence ID" value="CAD7636652.1"/>
    <property type="molecule type" value="Genomic_DNA"/>
</dbReference>
<feature type="binding site" description="axial binding residue" evidence="14">
    <location>
        <position position="122"/>
    </location>
    <ligand>
        <name>heme</name>
        <dbReference type="ChEBI" id="CHEBI:30413"/>
    </ligand>
    <ligandPart>
        <name>Fe</name>
        <dbReference type="ChEBI" id="CHEBI:18248"/>
    </ligandPart>
</feature>
<name>A0A7R9Q8S3_9ACAR</name>
<dbReference type="InterPro" id="IPR017972">
    <property type="entry name" value="Cyt_P450_CS"/>
</dbReference>
<dbReference type="PANTHER" id="PTHR24292:SF54">
    <property type="entry name" value="CYP9F3-RELATED"/>
    <property type="match status" value="1"/>
</dbReference>
<evidence type="ECO:0000313" key="17">
    <source>
        <dbReference type="Proteomes" id="UP000728032"/>
    </source>
</evidence>
<keyword evidence="6 14" id="KW-0349">Heme</keyword>
<organism evidence="16">
    <name type="scientific">Oppiella nova</name>
    <dbReference type="NCBI Taxonomy" id="334625"/>
    <lineage>
        <taxon>Eukaryota</taxon>
        <taxon>Metazoa</taxon>
        <taxon>Ecdysozoa</taxon>
        <taxon>Arthropoda</taxon>
        <taxon>Chelicerata</taxon>
        <taxon>Arachnida</taxon>
        <taxon>Acari</taxon>
        <taxon>Acariformes</taxon>
        <taxon>Sarcoptiformes</taxon>
        <taxon>Oribatida</taxon>
        <taxon>Brachypylina</taxon>
        <taxon>Oppioidea</taxon>
        <taxon>Oppiidae</taxon>
        <taxon>Oppiella</taxon>
    </lineage>
</organism>
<evidence type="ECO:0000256" key="7">
    <source>
        <dbReference type="ARBA" id="ARBA00022723"/>
    </source>
</evidence>
<evidence type="ECO:0000256" key="5">
    <source>
        <dbReference type="ARBA" id="ARBA00010617"/>
    </source>
</evidence>
<evidence type="ECO:0000256" key="14">
    <source>
        <dbReference type="PIRSR" id="PIRSR602403-1"/>
    </source>
</evidence>